<evidence type="ECO:0000256" key="1">
    <source>
        <dbReference type="ARBA" id="ARBA00004229"/>
    </source>
</evidence>
<protein>
    <recommendedName>
        <fullName evidence="6">Tr-type G domain-containing protein</fullName>
    </recommendedName>
</protein>
<dbReference type="GO" id="GO:0006412">
    <property type="term" value="P:translation"/>
    <property type="evidence" value="ECO:0007669"/>
    <property type="project" value="UniProtKB-KW"/>
</dbReference>
<dbReference type="Gene3D" id="3.30.230.10">
    <property type="match status" value="1"/>
</dbReference>
<keyword evidence="8" id="KW-1185">Reference proteome</keyword>
<dbReference type="SMART" id="SM00838">
    <property type="entry name" value="EFG_C"/>
    <property type="match status" value="1"/>
</dbReference>
<dbReference type="InterPro" id="IPR000795">
    <property type="entry name" value="T_Tr_GTP-bd_dom"/>
</dbReference>
<dbReference type="InterPro" id="IPR047872">
    <property type="entry name" value="EFG_IV"/>
</dbReference>
<keyword evidence="5" id="KW-0732">Signal</keyword>
<comment type="caution">
    <text evidence="7">The sequence shown here is derived from an EMBL/GenBank/DDBJ whole genome shotgun (WGS) entry which is preliminary data.</text>
</comment>
<feature type="chain" id="PRO_5044797340" description="Tr-type G domain-containing protein" evidence="5">
    <location>
        <begin position="23"/>
        <end position="767"/>
    </location>
</feature>
<dbReference type="EMBL" id="JABMIG020000160">
    <property type="protein sequence ID" value="KAL3788219.1"/>
    <property type="molecule type" value="Genomic_DNA"/>
</dbReference>
<evidence type="ECO:0000313" key="7">
    <source>
        <dbReference type="EMBL" id="KAL3788219.1"/>
    </source>
</evidence>
<dbReference type="Proteomes" id="UP001516023">
    <property type="component" value="Unassembled WGS sequence"/>
</dbReference>
<organism evidence="7 8">
    <name type="scientific">Cyclotella cryptica</name>
    <dbReference type="NCBI Taxonomy" id="29204"/>
    <lineage>
        <taxon>Eukaryota</taxon>
        <taxon>Sar</taxon>
        <taxon>Stramenopiles</taxon>
        <taxon>Ochrophyta</taxon>
        <taxon>Bacillariophyta</taxon>
        <taxon>Coscinodiscophyceae</taxon>
        <taxon>Thalassiosirophycidae</taxon>
        <taxon>Stephanodiscales</taxon>
        <taxon>Stephanodiscaceae</taxon>
        <taxon>Cyclotella</taxon>
    </lineage>
</organism>
<dbReference type="AlphaFoldDB" id="A0ABD3PKP1"/>
<gene>
    <name evidence="7" type="ORF">HJC23_004686</name>
</gene>
<dbReference type="Gene3D" id="3.30.70.870">
    <property type="entry name" value="Elongation Factor G (Translational Gtpase), domain 3"/>
    <property type="match status" value="1"/>
</dbReference>
<accession>A0ABD3PKP1</accession>
<dbReference type="InterPro" id="IPR014721">
    <property type="entry name" value="Ribsml_uS5_D2-typ_fold_subgr"/>
</dbReference>
<keyword evidence="3" id="KW-0648">Protein biosynthesis</keyword>
<dbReference type="PANTHER" id="PTHR43261:SF1">
    <property type="entry name" value="RIBOSOME-RELEASING FACTOR 2, MITOCHONDRIAL"/>
    <property type="match status" value="1"/>
</dbReference>
<dbReference type="Pfam" id="PF03764">
    <property type="entry name" value="EFG_IV"/>
    <property type="match status" value="1"/>
</dbReference>
<dbReference type="SUPFAM" id="SSF52540">
    <property type="entry name" value="P-loop containing nucleoside triphosphate hydrolases"/>
    <property type="match status" value="1"/>
</dbReference>
<dbReference type="PANTHER" id="PTHR43261">
    <property type="entry name" value="TRANSLATION ELONGATION FACTOR G-RELATED"/>
    <property type="match status" value="1"/>
</dbReference>
<feature type="signal peptide" evidence="5">
    <location>
        <begin position="1"/>
        <end position="22"/>
    </location>
</feature>
<dbReference type="PROSITE" id="PS51722">
    <property type="entry name" value="G_TR_2"/>
    <property type="match status" value="1"/>
</dbReference>
<dbReference type="InterPro" id="IPR027417">
    <property type="entry name" value="P-loop_NTPase"/>
</dbReference>
<keyword evidence="2" id="KW-0547">Nucleotide-binding</keyword>
<dbReference type="InterPro" id="IPR000640">
    <property type="entry name" value="EFG_V-like"/>
</dbReference>
<comment type="subcellular location">
    <subcellularLocation>
        <location evidence="1">Plastid</location>
        <location evidence="1">Chloroplast</location>
    </subcellularLocation>
</comment>
<dbReference type="Pfam" id="PF00679">
    <property type="entry name" value="EFG_C"/>
    <property type="match status" value="1"/>
</dbReference>
<dbReference type="InterPro" id="IPR035647">
    <property type="entry name" value="EFG_III/V"/>
</dbReference>
<reference evidence="7 8" key="1">
    <citation type="journal article" date="2020" name="G3 (Bethesda)">
        <title>Improved Reference Genome for Cyclotella cryptica CCMP332, a Model for Cell Wall Morphogenesis, Salinity Adaptation, and Lipid Production in Diatoms (Bacillariophyta).</title>
        <authorList>
            <person name="Roberts W.R."/>
            <person name="Downey K.M."/>
            <person name="Ruck E.C."/>
            <person name="Traller J.C."/>
            <person name="Alverson A.J."/>
        </authorList>
    </citation>
    <scope>NUCLEOTIDE SEQUENCE [LARGE SCALE GENOMIC DNA]</scope>
    <source>
        <strain evidence="7 8">CCMP332</strain>
    </source>
</reference>
<evidence type="ECO:0000256" key="3">
    <source>
        <dbReference type="ARBA" id="ARBA00022917"/>
    </source>
</evidence>
<evidence type="ECO:0000256" key="2">
    <source>
        <dbReference type="ARBA" id="ARBA00022741"/>
    </source>
</evidence>
<dbReference type="InterPro" id="IPR005517">
    <property type="entry name" value="Transl_elong_EFG/EF2_IV"/>
</dbReference>
<evidence type="ECO:0000313" key="8">
    <source>
        <dbReference type="Proteomes" id="UP001516023"/>
    </source>
</evidence>
<evidence type="ECO:0000259" key="6">
    <source>
        <dbReference type="PROSITE" id="PS51722"/>
    </source>
</evidence>
<proteinExistence type="predicted"/>
<dbReference type="Gene3D" id="3.30.70.240">
    <property type="match status" value="1"/>
</dbReference>
<dbReference type="GO" id="GO:0009507">
    <property type="term" value="C:chloroplast"/>
    <property type="evidence" value="ECO:0007669"/>
    <property type="project" value="UniProtKB-SubCell"/>
</dbReference>
<dbReference type="InterPro" id="IPR020568">
    <property type="entry name" value="Ribosomal_Su5_D2-typ_SF"/>
</dbReference>
<feature type="domain" description="Tr-type G" evidence="6">
    <location>
        <begin position="55"/>
        <end position="312"/>
    </location>
</feature>
<dbReference type="SMART" id="SM00889">
    <property type="entry name" value="EFG_IV"/>
    <property type="match status" value="1"/>
</dbReference>
<sequence length="767" mass="81907">MCYINNVGLMATSVLAIAPTHAFVPAVRDSVVVRELVSKLAMATGATSGSEKVQSKKSDFQVVDPLHSGKTALAEWMLFDENIITKRPQAGESVLDFDPAESARHSSVFSHFLRVPHAGRLLEVTDTPWGDFQSDASAALDGSDSAVIVASASDGVQAGTLSSFKYCKENGIKCILALTKMDRPFLDVDGLLNDLEAALGMKPVPLQVVRGDGFTGVDSLFAFDSNGEITRNEVEGTEEAWFELEEAVAMTDDLLLTKYLDSSSLTPEQVFQGLRDGVRQQKILPLVYTSAERNLGIPELMDAIAAFLPNPVEIREDALKAACENEQGKCGMQPGVEAGFAARVIHTTVDSFGSLSILRVISNGCNNEGKFDSIPSSVVNLRTRDTIKIGLTAFLLQGKDRVPMQSGCHVLPGNVIAIPKLPETVQTNDILTIPEAVSEEVAEISIEASTHVLTPLSRPSKEMSLMFCASVSLLDANGGKKGKGKVNSGDDKLISALDAISREDLAVKLEQAGGNLLLHCMSSDHANLVAARVKDRYGIDIELGVPPVQYKETPQKQVSNIEGRHKKQSGGSGQFGVCVINIEPLEEAAGVVFESRIKGGVISKPFISSVEKGVREQLHAGGPLAGYPVTDVKVTLIDGKMHSVDSNDFAFQSAGKLAVKTALSKAGTCLLQPMEKVTFVANKNLQGDIVGIVSRKDGYVTGSNTVDGGEIQIEACLPSSSIPEISDLLRVKTGGSSSFSTSFSHYQAVNDDFTIKSVVEQSPHHHA</sequence>
<dbReference type="Gene3D" id="3.40.50.300">
    <property type="entry name" value="P-loop containing nucleotide triphosphate hydrolases"/>
    <property type="match status" value="1"/>
</dbReference>
<dbReference type="SUPFAM" id="SSF54211">
    <property type="entry name" value="Ribosomal protein S5 domain 2-like"/>
    <property type="match status" value="1"/>
</dbReference>
<evidence type="ECO:0000256" key="4">
    <source>
        <dbReference type="ARBA" id="ARBA00023134"/>
    </source>
</evidence>
<evidence type="ECO:0000256" key="5">
    <source>
        <dbReference type="SAM" id="SignalP"/>
    </source>
</evidence>
<dbReference type="SUPFAM" id="SSF54980">
    <property type="entry name" value="EF-G C-terminal domain-like"/>
    <property type="match status" value="1"/>
</dbReference>
<name>A0ABD3PKP1_9STRA</name>
<dbReference type="CDD" id="cd01434">
    <property type="entry name" value="EFG_mtEFG1_IV"/>
    <property type="match status" value="1"/>
</dbReference>
<dbReference type="GO" id="GO:0005525">
    <property type="term" value="F:GTP binding"/>
    <property type="evidence" value="ECO:0007669"/>
    <property type="project" value="UniProtKB-KW"/>
</dbReference>
<dbReference type="Pfam" id="PF00009">
    <property type="entry name" value="GTP_EFTU"/>
    <property type="match status" value="1"/>
</dbReference>
<keyword evidence="4" id="KW-0342">GTP-binding</keyword>